<dbReference type="AlphaFoldDB" id="A0A5C6BNV4"/>
<organism evidence="2 3">
    <name type="scientific">Symmachiella macrocystis</name>
    <dbReference type="NCBI Taxonomy" id="2527985"/>
    <lineage>
        <taxon>Bacteria</taxon>
        <taxon>Pseudomonadati</taxon>
        <taxon>Planctomycetota</taxon>
        <taxon>Planctomycetia</taxon>
        <taxon>Planctomycetales</taxon>
        <taxon>Planctomycetaceae</taxon>
        <taxon>Symmachiella</taxon>
    </lineage>
</organism>
<dbReference type="OrthoDB" id="285651at2"/>
<protein>
    <recommendedName>
        <fullName evidence="1">DUF1559 domain-containing protein</fullName>
    </recommendedName>
</protein>
<dbReference type="EMBL" id="SJPP01000001">
    <property type="protein sequence ID" value="TWU13362.1"/>
    <property type="molecule type" value="Genomic_DNA"/>
</dbReference>
<evidence type="ECO:0000313" key="3">
    <source>
        <dbReference type="Proteomes" id="UP000320735"/>
    </source>
</evidence>
<feature type="domain" description="DUF1559" evidence="1">
    <location>
        <begin position="385"/>
        <end position="470"/>
    </location>
</feature>
<comment type="caution">
    <text evidence="2">The sequence shown here is derived from an EMBL/GenBank/DDBJ whole genome shotgun (WGS) entry which is preliminary data.</text>
</comment>
<name>A0A5C6BNV4_9PLAN</name>
<dbReference type="Proteomes" id="UP000320735">
    <property type="component" value="Unassembled WGS sequence"/>
</dbReference>
<reference evidence="2 3" key="1">
    <citation type="submission" date="2019-02" db="EMBL/GenBank/DDBJ databases">
        <title>Deep-cultivation of Planctomycetes and their phenomic and genomic characterization uncovers novel biology.</title>
        <authorList>
            <person name="Wiegand S."/>
            <person name="Jogler M."/>
            <person name="Boedeker C."/>
            <person name="Pinto D."/>
            <person name="Vollmers J."/>
            <person name="Rivas-Marin E."/>
            <person name="Kohn T."/>
            <person name="Peeters S.H."/>
            <person name="Heuer A."/>
            <person name="Rast P."/>
            <person name="Oberbeckmann S."/>
            <person name="Bunk B."/>
            <person name="Jeske O."/>
            <person name="Meyerdierks A."/>
            <person name="Storesund J.E."/>
            <person name="Kallscheuer N."/>
            <person name="Luecker S."/>
            <person name="Lage O.M."/>
            <person name="Pohl T."/>
            <person name="Merkel B.J."/>
            <person name="Hornburger P."/>
            <person name="Mueller R.-W."/>
            <person name="Bruemmer F."/>
            <person name="Labrenz M."/>
            <person name="Spormann A.M."/>
            <person name="Op Den Camp H."/>
            <person name="Overmann J."/>
            <person name="Amann R."/>
            <person name="Jetten M.S.M."/>
            <person name="Mascher T."/>
            <person name="Medema M.H."/>
            <person name="Devos D.P."/>
            <person name="Kaster A.-K."/>
            <person name="Ovreas L."/>
            <person name="Rohde M."/>
            <person name="Galperin M.Y."/>
            <person name="Jogler C."/>
        </authorList>
    </citation>
    <scope>NUCLEOTIDE SEQUENCE [LARGE SCALE GENOMIC DNA]</scope>
    <source>
        <strain evidence="2 3">CA54</strain>
    </source>
</reference>
<sequence length="588" mass="65016">MSLCARYKQASNPKPKYYYRIGDYRPHRRFTQSKGYAVKYLHPLSMVTVVLVASVLSLACNRVGLAQVESKSESPAEGKSAVTGLEYVPPDAMLVASIRPAALLSHPAVKNLRDIVAKDEMSQRLFGMPLADISQITAIPLPADRPDARDAFGFVIHTVNPIDEQGILDVVAPSAEKKKFEGHVYYQDKPRRQLRYIYFPDNRTVIFADQEAAFQHLIHAGRSGAGSADWTKSWSAAKDAHVAIVGNPDQIKAFMDKATAGAPEGALQTIAPLWNNGTNAIVSLVLDEQLKLRGQYTCKTPADAPETEKALKAVLALATSRFENLQQQLTSNTRTPKLASTFTGLALQLLKEITIEQKGQIVRLQAKIDAQTTSQLLAQLATEVQSSRNRAQRRLSFNNIKHLGLAMHNYHSVHGHFPPPTLLGPDGKTVHSWRVALLPYLDEQELYDEYHTDEPWDSPHNKKLVKKMPSTFGHPIAKTEPGYTSYFVLTGKETAFVGKKGTSIRDIVDGTSNTILVVESKPEVPWTKPVDILYDSKKPLPKLGGYDPEGFCTGFCDGSARFLVHGTLEKTFRAWFTMDGGELISNNP</sequence>
<dbReference type="InterPro" id="IPR011453">
    <property type="entry name" value="DUF1559"/>
</dbReference>
<gene>
    <name evidence="2" type="ORF">CA54_21970</name>
</gene>
<dbReference type="PANTHER" id="PTHR30093">
    <property type="entry name" value="GENERAL SECRETION PATHWAY PROTEIN G"/>
    <property type="match status" value="1"/>
</dbReference>
<proteinExistence type="predicted"/>
<evidence type="ECO:0000313" key="2">
    <source>
        <dbReference type="EMBL" id="TWU13362.1"/>
    </source>
</evidence>
<keyword evidence="3" id="KW-1185">Reference proteome</keyword>
<evidence type="ECO:0000259" key="1">
    <source>
        <dbReference type="Pfam" id="PF07596"/>
    </source>
</evidence>
<dbReference type="PANTHER" id="PTHR30093:SF2">
    <property type="entry name" value="TYPE II SECRETION SYSTEM PROTEIN H"/>
    <property type="match status" value="1"/>
</dbReference>
<dbReference type="Pfam" id="PF07596">
    <property type="entry name" value="SBP_bac_10"/>
    <property type="match status" value="1"/>
</dbReference>
<accession>A0A5C6BNV4</accession>